<comment type="pathway">
    <text evidence="1 8">Purine metabolism; IMP biosynthesis via de novo pathway; 5-amino-1-(5-phospho-D-ribosyl)imidazole-4-carboxamide from 5-amino-1-(5-phospho-D-ribosyl)imidazole-4-carboxylate: step 1/2.</text>
</comment>
<gene>
    <name evidence="8" type="primary">purC</name>
    <name evidence="10" type="ORF">A2654_00630</name>
</gene>
<dbReference type="GO" id="GO:0005524">
    <property type="term" value="F:ATP binding"/>
    <property type="evidence" value="ECO:0007669"/>
    <property type="project" value="UniProtKB-KW"/>
</dbReference>
<evidence type="ECO:0000256" key="7">
    <source>
        <dbReference type="ARBA" id="ARBA00048475"/>
    </source>
</evidence>
<dbReference type="Gene3D" id="3.30.470.20">
    <property type="entry name" value="ATP-grasp fold, B domain"/>
    <property type="match status" value="1"/>
</dbReference>
<dbReference type="GO" id="GO:0006189">
    <property type="term" value="P:'de novo' IMP biosynthetic process"/>
    <property type="evidence" value="ECO:0007669"/>
    <property type="project" value="UniProtKB-UniRule"/>
</dbReference>
<keyword evidence="6 8" id="KW-0067">ATP-binding</keyword>
<evidence type="ECO:0000256" key="8">
    <source>
        <dbReference type="HAMAP-Rule" id="MF_00137"/>
    </source>
</evidence>
<evidence type="ECO:0000313" key="10">
    <source>
        <dbReference type="EMBL" id="OGZ20232.1"/>
    </source>
</evidence>
<dbReference type="GO" id="GO:0005737">
    <property type="term" value="C:cytoplasm"/>
    <property type="evidence" value="ECO:0007669"/>
    <property type="project" value="TreeGrafter"/>
</dbReference>
<dbReference type="PROSITE" id="PS01057">
    <property type="entry name" value="SAICAR_SYNTHETASE_1"/>
    <property type="match status" value="1"/>
</dbReference>
<dbReference type="PANTHER" id="PTHR43700:SF1">
    <property type="entry name" value="PHOSPHORIBOSYLAMINOIMIDAZOLE-SUCCINOCARBOXAMIDE SYNTHASE"/>
    <property type="match status" value="1"/>
</dbReference>
<comment type="similarity">
    <text evidence="2 8">Belongs to the SAICAR synthetase family.</text>
</comment>
<dbReference type="NCBIfam" id="NF010568">
    <property type="entry name" value="PRK13961.1"/>
    <property type="match status" value="1"/>
</dbReference>
<dbReference type="CDD" id="cd01414">
    <property type="entry name" value="SAICAR_synt_Sc"/>
    <property type="match status" value="1"/>
</dbReference>
<evidence type="ECO:0000256" key="2">
    <source>
        <dbReference type="ARBA" id="ARBA00010190"/>
    </source>
</evidence>
<keyword evidence="5 8" id="KW-0658">Purine biosynthesis</keyword>
<dbReference type="EC" id="6.3.2.6" evidence="8"/>
<dbReference type="EMBL" id="MHMA01000021">
    <property type="protein sequence ID" value="OGZ20232.1"/>
    <property type="molecule type" value="Genomic_DNA"/>
</dbReference>
<keyword evidence="3 8" id="KW-0436">Ligase</keyword>
<dbReference type="NCBIfam" id="TIGR00081">
    <property type="entry name" value="purC"/>
    <property type="match status" value="1"/>
</dbReference>
<evidence type="ECO:0000313" key="11">
    <source>
        <dbReference type="Proteomes" id="UP000178721"/>
    </source>
</evidence>
<evidence type="ECO:0000256" key="6">
    <source>
        <dbReference type="ARBA" id="ARBA00022840"/>
    </source>
</evidence>
<dbReference type="Gene3D" id="3.30.200.20">
    <property type="entry name" value="Phosphorylase Kinase, domain 1"/>
    <property type="match status" value="1"/>
</dbReference>
<feature type="domain" description="SAICAR synthetase/ADE2 N-terminal" evidence="9">
    <location>
        <begin position="19"/>
        <end position="273"/>
    </location>
</feature>
<evidence type="ECO:0000256" key="4">
    <source>
        <dbReference type="ARBA" id="ARBA00022741"/>
    </source>
</evidence>
<accession>A0A1G2E3G1</accession>
<evidence type="ECO:0000259" key="9">
    <source>
        <dbReference type="Pfam" id="PF01259"/>
    </source>
</evidence>
<dbReference type="AlphaFoldDB" id="A0A1G2E3G1"/>
<dbReference type="GO" id="GO:0004639">
    <property type="term" value="F:phosphoribosylaminoimidazolesuccinocarboxamide synthase activity"/>
    <property type="evidence" value="ECO:0007669"/>
    <property type="project" value="UniProtKB-UniRule"/>
</dbReference>
<dbReference type="UniPathway" id="UPA00074">
    <property type="reaction ID" value="UER00131"/>
</dbReference>
<comment type="caution">
    <text evidence="10">The sequence shown here is derived from an EMBL/GenBank/DDBJ whole genome shotgun (WGS) entry which is preliminary data.</text>
</comment>
<dbReference type="FunFam" id="3.30.470.20:FF:000015">
    <property type="entry name" value="Phosphoribosylaminoimidazole-succinocarboxamide synthase"/>
    <property type="match status" value="1"/>
</dbReference>
<evidence type="ECO:0000256" key="1">
    <source>
        <dbReference type="ARBA" id="ARBA00004672"/>
    </source>
</evidence>
<dbReference type="Proteomes" id="UP000178721">
    <property type="component" value="Unassembled WGS sequence"/>
</dbReference>
<sequence>MAKDNKDGKCFLGLDEGWLYRGKVRDTYDFEKPYGGYLLVVATDRISAFDAVLPNGVPDKGFVLNKLSARWFELTEHIVPNHLVKVVDDAKALPRPFPVVFNHRSMVVRKAERIPIECIARGYISGSAWAEYQKTGTVAGLPMPKGLKESDKLPEVLFTPTTKADKGHDEPITLKQMESMIGRDLTREIMDKTLKVYSWADEFARYRDIIIADTKMEFGMIDGKLSLIDELLTPDSSRFWDAEMYNPGGSQPSYDKQPVRDWLSVSGWNKQPPAPELPPEVVRATTQRYREAYQKLTGSKIG</sequence>
<organism evidence="10 11">
    <name type="scientific">Candidatus Nealsonbacteria bacterium RIFCSPHIGHO2_01_FULL_43_31</name>
    <dbReference type="NCBI Taxonomy" id="1801665"/>
    <lineage>
        <taxon>Bacteria</taxon>
        <taxon>Candidatus Nealsoniibacteriota</taxon>
    </lineage>
</organism>
<evidence type="ECO:0000256" key="3">
    <source>
        <dbReference type="ARBA" id="ARBA00022598"/>
    </source>
</evidence>
<keyword evidence="4 8" id="KW-0547">Nucleotide-binding</keyword>
<protein>
    <recommendedName>
        <fullName evidence="8">Phosphoribosylaminoimidazole-succinocarboxamide synthase</fullName>
        <ecNumber evidence="8">6.3.2.6</ecNumber>
    </recommendedName>
    <alternativeName>
        <fullName evidence="8">SAICAR synthetase</fullName>
    </alternativeName>
</protein>
<dbReference type="SUPFAM" id="SSF56104">
    <property type="entry name" value="SAICAR synthase-like"/>
    <property type="match status" value="1"/>
</dbReference>
<dbReference type="InterPro" id="IPR028923">
    <property type="entry name" value="SAICAR_synt/ADE2_N"/>
</dbReference>
<comment type="catalytic activity">
    <reaction evidence="7 8">
        <text>5-amino-1-(5-phospho-D-ribosyl)imidazole-4-carboxylate + L-aspartate + ATP = (2S)-2-[5-amino-1-(5-phospho-beta-D-ribosyl)imidazole-4-carboxamido]succinate + ADP + phosphate + 2 H(+)</text>
        <dbReference type="Rhea" id="RHEA:22628"/>
        <dbReference type="ChEBI" id="CHEBI:15378"/>
        <dbReference type="ChEBI" id="CHEBI:29991"/>
        <dbReference type="ChEBI" id="CHEBI:30616"/>
        <dbReference type="ChEBI" id="CHEBI:43474"/>
        <dbReference type="ChEBI" id="CHEBI:58443"/>
        <dbReference type="ChEBI" id="CHEBI:77657"/>
        <dbReference type="ChEBI" id="CHEBI:456216"/>
        <dbReference type="EC" id="6.3.2.6"/>
    </reaction>
</comment>
<dbReference type="PANTHER" id="PTHR43700">
    <property type="entry name" value="PHOSPHORIBOSYLAMINOIMIDAZOLE-SUCCINOCARBOXAMIDE SYNTHASE"/>
    <property type="match status" value="1"/>
</dbReference>
<dbReference type="Pfam" id="PF01259">
    <property type="entry name" value="SAICAR_synt"/>
    <property type="match status" value="1"/>
</dbReference>
<dbReference type="HAMAP" id="MF_00137">
    <property type="entry name" value="SAICAR_synth"/>
    <property type="match status" value="1"/>
</dbReference>
<reference evidence="10 11" key="1">
    <citation type="journal article" date="2016" name="Nat. Commun.">
        <title>Thousands of microbial genomes shed light on interconnected biogeochemical processes in an aquifer system.</title>
        <authorList>
            <person name="Anantharaman K."/>
            <person name="Brown C.T."/>
            <person name="Hug L.A."/>
            <person name="Sharon I."/>
            <person name="Castelle C.J."/>
            <person name="Probst A.J."/>
            <person name="Thomas B.C."/>
            <person name="Singh A."/>
            <person name="Wilkins M.J."/>
            <person name="Karaoz U."/>
            <person name="Brodie E.L."/>
            <person name="Williams K.H."/>
            <person name="Hubbard S.S."/>
            <person name="Banfield J.F."/>
        </authorList>
    </citation>
    <scope>NUCLEOTIDE SEQUENCE [LARGE SCALE GENOMIC DNA]</scope>
</reference>
<evidence type="ECO:0000256" key="5">
    <source>
        <dbReference type="ARBA" id="ARBA00022755"/>
    </source>
</evidence>
<dbReference type="InterPro" id="IPR001636">
    <property type="entry name" value="SAICAR_synth"/>
</dbReference>
<name>A0A1G2E3G1_9BACT</name>
<dbReference type="InterPro" id="IPR018236">
    <property type="entry name" value="SAICAR_synthetase_CS"/>
</dbReference>
<proteinExistence type="inferred from homology"/>